<reference evidence="5" key="1">
    <citation type="submission" date="2016-11" db="UniProtKB">
        <authorList>
            <consortium name="WormBaseParasite"/>
        </authorList>
    </citation>
    <scope>IDENTIFICATION</scope>
</reference>
<protein>
    <recommendedName>
        <fullName evidence="1">Translation initiation factor eIF2B subunit epsilon</fullName>
    </recommendedName>
    <alternativeName>
        <fullName evidence="2">eIF2B GDP-GTP exchange factor subunit epsilon</fullName>
    </alternativeName>
</protein>
<dbReference type="AlphaFoldDB" id="A0A1I7YYG5"/>
<sequence length="590" mass="66918">MSTMPTLTAIIMADNFSPQFSRMGESECWGLRKLGSLSHLECCLQWIARTLVNRVIVVVAHEDAKARERIDSLLRAYNAFFAGQTVFDKTIGSVGDAIRAVDRANLLNGEFMLVHNPATICVNTLDREIQEFLELRKENKNNVMMLIYRKSGNKNNVPVQVENETGKLLSIDEEMEDWDSAYEGSDTDDATVRKDIEDTGIALCAPSVATEFSGNFDFQERDELIDHILENEEVLCQNITVHVLSDEVVTSTANNMADLIRMQREFLQRWYTPIAPNRRSLRDRSRDSRIVTHRNNVFITMHNEIIPAAKLKKIRNAFIAGRVTFGNDVVMDNVKIGEGATIGHNVVLKNCIVGEGVTIADDIILRNCIIDDNVTIGSKCTIGENCYIEKDYDLPDNSHIPDNAFVSKDLLSFSRDNSSASSDSGGNVSEGDDNDDFFDDITDAMTEAFNTLDSSENSSKNLLIEINRSRLIYSLPIEEVARQLIWAFLSLKQCSSLKAIEKLIDEWLEVFENYYSSEFGQRDLLERLQEFTESHPSFTKKLKHVVSYFYNNDVLNDDAIYKWFDVMERGSEMYKEISQLVTALKAQNQE</sequence>
<evidence type="ECO:0000256" key="2">
    <source>
        <dbReference type="ARBA" id="ARBA00044345"/>
    </source>
</evidence>
<name>A0A1I7YYG5_9BILA</name>
<dbReference type="Gene3D" id="2.160.10.10">
    <property type="entry name" value="Hexapeptide repeat proteins"/>
    <property type="match status" value="2"/>
</dbReference>
<dbReference type="SUPFAM" id="SSF53448">
    <property type="entry name" value="Nucleotide-diphospho-sugar transferases"/>
    <property type="match status" value="1"/>
</dbReference>
<dbReference type="Gene3D" id="1.25.40.180">
    <property type="match status" value="1"/>
</dbReference>
<dbReference type="InterPro" id="IPR016024">
    <property type="entry name" value="ARM-type_fold"/>
</dbReference>
<evidence type="ECO:0000313" key="5">
    <source>
        <dbReference type="WBParaSite" id="L893_g20996.t1"/>
    </source>
</evidence>
<dbReference type="Gene3D" id="3.90.550.10">
    <property type="entry name" value="Spore Coat Polysaccharide Biosynthesis Protein SpsA, Chain A"/>
    <property type="match status" value="1"/>
</dbReference>
<dbReference type="SUPFAM" id="SSF51161">
    <property type="entry name" value="Trimeric LpxA-like enzymes"/>
    <property type="match status" value="1"/>
</dbReference>
<evidence type="ECO:0000313" key="4">
    <source>
        <dbReference type="Proteomes" id="UP000095287"/>
    </source>
</evidence>
<dbReference type="SUPFAM" id="SSF48371">
    <property type="entry name" value="ARM repeat"/>
    <property type="match status" value="1"/>
</dbReference>
<dbReference type="InterPro" id="IPR051956">
    <property type="entry name" value="eIF2B_epsilon"/>
</dbReference>
<evidence type="ECO:0000256" key="1">
    <source>
        <dbReference type="ARBA" id="ARBA00044144"/>
    </source>
</evidence>
<proteinExistence type="predicted"/>
<dbReference type="GO" id="GO:0005851">
    <property type="term" value="C:eukaryotic translation initiation factor 2B complex"/>
    <property type="evidence" value="ECO:0007669"/>
    <property type="project" value="TreeGrafter"/>
</dbReference>
<dbReference type="Pfam" id="PF24894">
    <property type="entry name" value="Hexapep_GlmU"/>
    <property type="match status" value="1"/>
</dbReference>
<dbReference type="CDD" id="cd11558">
    <property type="entry name" value="W2_eIF2B_epsilon"/>
    <property type="match status" value="1"/>
</dbReference>
<dbReference type="SMART" id="SM00515">
    <property type="entry name" value="eIF5C"/>
    <property type="match status" value="1"/>
</dbReference>
<dbReference type="Pfam" id="PF02020">
    <property type="entry name" value="W2"/>
    <property type="match status" value="1"/>
</dbReference>
<dbReference type="PANTHER" id="PTHR45887:SF1">
    <property type="entry name" value="TRANSLATION INITIATION FACTOR EIF-2B SUBUNIT EPSILON"/>
    <property type="match status" value="1"/>
</dbReference>
<dbReference type="PROSITE" id="PS51363">
    <property type="entry name" value="W2"/>
    <property type="match status" value="1"/>
</dbReference>
<evidence type="ECO:0000259" key="3">
    <source>
        <dbReference type="PROSITE" id="PS51363"/>
    </source>
</evidence>
<organism evidence="4 5">
    <name type="scientific">Steinernema glaseri</name>
    <dbReference type="NCBI Taxonomy" id="37863"/>
    <lineage>
        <taxon>Eukaryota</taxon>
        <taxon>Metazoa</taxon>
        <taxon>Ecdysozoa</taxon>
        <taxon>Nematoda</taxon>
        <taxon>Chromadorea</taxon>
        <taxon>Rhabditida</taxon>
        <taxon>Tylenchina</taxon>
        <taxon>Panagrolaimomorpha</taxon>
        <taxon>Strongyloidoidea</taxon>
        <taxon>Steinernematidae</taxon>
        <taxon>Steinernema</taxon>
    </lineage>
</organism>
<accession>A0A1I7YYG5</accession>
<dbReference type="InterPro" id="IPR029044">
    <property type="entry name" value="Nucleotide-diphossugar_trans"/>
</dbReference>
<dbReference type="InterPro" id="IPR003307">
    <property type="entry name" value="W2_domain"/>
</dbReference>
<dbReference type="Proteomes" id="UP000095287">
    <property type="component" value="Unplaced"/>
</dbReference>
<dbReference type="GO" id="GO:0031369">
    <property type="term" value="F:translation initiation factor binding"/>
    <property type="evidence" value="ECO:0007669"/>
    <property type="project" value="InterPro"/>
</dbReference>
<dbReference type="GO" id="GO:0005085">
    <property type="term" value="F:guanyl-nucleotide exchange factor activity"/>
    <property type="evidence" value="ECO:0007669"/>
    <property type="project" value="InterPro"/>
</dbReference>
<dbReference type="GO" id="GO:0003743">
    <property type="term" value="F:translation initiation factor activity"/>
    <property type="evidence" value="ECO:0007669"/>
    <property type="project" value="TreeGrafter"/>
</dbReference>
<dbReference type="PANTHER" id="PTHR45887">
    <property type="entry name" value="TRANSLATION INITIATION FACTOR EIF-2B SUBUNIT EPSILON"/>
    <property type="match status" value="1"/>
</dbReference>
<dbReference type="InterPro" id="IPR011004">
    <property type="entry name" value="Trimer_LpxA-like_sf"/>
</dbReference>
<dbReference type="InterPro" id="IPR056818">
    <property type="entry name" value="GlmU/GlgC-like_hexapep"/>
</dbReference>
<feature type="domain" description="W2" evidence="3">
    <location>
        <begin position="431"/>
        <end position="590"/>
    </location>
</feature>
<keyword evidence="4" id="KW-1185">Reference proteome</keyword>
<dbReference type="WBParaSite" id="L893_g20996.t1">
    <property type="protein sequence ID" value="L893_g20996.t1"/>
    <property type="gene ID" value="L893_g20996"/>
</dbReference>
<dbReference type="InterPro" id="IPR044123">
    <property type="entry name" value="W2_eIF2B_epsilon"/>
</dbReference>